<keyword evidence="6" id="KW-0028">Amino-acid biosynthesis</keyword>
<dbReference type="EC" id="4.1.3.27" evidence="6"/>
<feature type="domain" description="Chorismate-utilising enzyme C-terminal" evidence="7">
    <location>
        <begin position="230"/>
        <end position="483"/>
    </location>
</feature>
<feature type="domain" description="Anthranilate synthase component I N-terminal" evidence="8">
    <location>
        <begin position="29"/>
        <end position="174"/>
    </location>
</feature>
<keyword evidence="10" id="KW-1185">Reference proteome</keyword>
<dbReference type="Pfam" id="PF04715">
    <property type="entry name" value="Anth_synt_I_N"/>
    <property type="match status" value="1"/>
</dbReference>
<dbReference type="GO" id="GO:0004049">
    <property type="term" value="F:anthranilate synthase activity"/>
    <property type="evidence" value="ECO:0007669"/>
    <property type="project" value="UniProtKB-EC"/>
</dbReference>
<keyword evidence="6" id="KW-0822">Tryptophan biosynthesis</keyword>
<dbReference type="NCBIfam" id="TIGR00564">
    <property type="entry name" value="trpE_most"/>
    <property type="match status" value="1"/>
</dbReference>
<comment type="similarity">
    <text evidence="6">Belongs to the anthranilate synthase component I family.</text>
</comment>
<evidence type="ECO:0000256" key="1">
    <source>
        <dbReference type="ARBA" id="ARBA00011575"/>
    </source>
</evidence>
<proteinExistence type="inferred from homology"/>
<name>A0ABS6IR68_9HYPH</name>
<dbReference type="InterPro" id="IPR019999">
    <property type="entry name" value="Anth_synth_I-like"/>
</dbReference>
<keyword evidence="6" id="KW-0460">Magnesium</keyword>
<evidence type="ECO:0000256" key="6">
    <source>
        <dbReference type="RuleBase" id="RU364045"/>
    </source>
</evidence>
<protein>
    <recommendedName>
        <fullName evidence="2 6">Anthranilate synthase component 1</fullName>
        <ecNumber evidence="6">4.1.3.27</ecNumber>
    </recommendedName>
</protein>
<evidence type="ECO:0000259" key="8">
    <source>
        <dbReference type="Pfam" id="PF04715"/>
    </source>
</evidence>
<dbReference type="PANTHER" id="PTHR11236:SF48">
    <property type="entry name" value="ISOCHORISMATE SYNTHASE MENF"/>
    <property type="match status" value="1"/>
</dbReference>
<dbReference type="InterPro" id="IPR005256">
    <property type="entry name" value="Anth_synth_I_PabB"/>
</dbReference>
<comment type="function">
    <text evidence="4 6">Part of a heterotetrameric complex that catalyzes the two-step biosynthesis of anthranilate, an intermediate in the biosynthesis of L-tryptophan. In the first step, the glutamine-binding beta subunit (TrpG) of anthranilate synthase (AS) provides the glutamine amidotransferase activity which generates ammonia as a substrate that, along with chorismate, is used in the second step, catalyzed by the large alpha subunit of AS (TrpE) to produce anthranilate. In the absence of TrpG, TrpE can synthesize anthranilate directly from chorismate and high concentrations of ammonia.</text>
</comment>
<organism evidence="9 10">
    <name type="scientific">Reyranella humidisoli</name>
    <dbReference type="NCBI Taxonomy" id="2849149"/>
    <lineage>
        <taxon>Bacteria</taxon>
        <taxon>Pseudomonadati</taxon>
        <taxon>Pseudomonadota</taxon>
        <taxon>Alphaproteobacteria</taxon>
        <taxon>Hyphomicrobiales</taxon>
        <taxon>Reyranellaceae</taxon>
        <taxon>Reyranella</taxon>
    </lineage>
</organism>
<keyword evidence="6" id="KW-0479">Metal-binding</keyword>
<gene>
    <name evidence="6 9" type="primary">trpE</name>
    <name evidence="9" type="ORF">KQ910_25195</name>
</gene>
<dbReference type="Pfam" id="PF00425">
    <property type="entry name" value="Chorismate_bind"/>
    <property type="match status" value="1"/>
</dbReference>
<keyword evidence="3 6" id="KW-0456">Lyase</keyword>
<evidence type="ECO:0000256" key="3">
    <source>
        <dbReference type="ARBA" id="ARBA00023239"/>
    </source>
</evidence>
<reference evidence="9 10" key="1">
    <citation type="submission" date="2021-06" db="EMBL/GenBank/DDBJ databases">
        <authorList>
            <person name="Lee D.H."/>
        </authorList>
    </citation>
    <scope>NUCLEOTIDE SEQUENCE [LARGE SCALE GENOMIC DNA]</scope>
    <source>
        <strain evidence="9 10">MMS21-HV4-11</strain>
    </source>
</reference>
<comment type="cofactor">
    <cofactor evidence="6">
        <name>Mg(2+)</name>
        <dbReference type="ChEBI" id="CHEBI:18420"/>
    </cofactor>
</comment>
<dbReference type="PANTHER" id="PTHR11236">
    <property type="entry name" value="AMINOBENZOATE/ANTHRANILATE SYNTHASE"/>
    <property type="match status" value="1"/>
</dbReference>
<keyword evidence="6" id="KW-0057">Aromatic amino acid biosynthesis</keyword>
<evidence type="ECO:0000256" key="4">
    <source>
        <dbReference type="ARBA" id="ARBA00025634"/>
    </source>
</evidence>
<accession>A0ABS6IR68</accession>
<evidence type="ECO:0000313" key="10">
    <source>
        <dbReference type="Proteomes" id="UP000727907"/>
    </source>
</evidence>
<dbReference type="InterPro" id="IPR006805">
    <property type="entry name" value="Anth_synth_I_N"/>
</dbReference>
<evidence type="ECO:0000256" key="2">
    <source>
        <dbReference type="ARBA" id="ARBA00020653"/>
    </source>
</evidence>
<comment type="caution">
    <text evidence="9">The sequence shown here is derived from an EMBL/GenBank/DDBJ whole genome shotgun (WGS) entry which is preliminary data.</text>
</comment>
<dbReference type="RefSeq" id="WP_216966508.1">
    <property type="nucleotide sequence ID" value="NZ_JAHOPB010000003.1"/>
</dbReference>
<evidence type="ECO:0000256" key="5">
    <source>
        <dbReference type="ARBA" id="ARBA00047683"/>
    </source>
</evidence>
<evidence type="ECO:0000259" key="7">
    <source>
        <dbReference type="Pfam" id="PF00425"/>
    </source>
</evidence>
<sequence>MSISPDFDAFEARYDSGTPQVVSTKLVADLETPVSAYLKLADGRPNSFLLESVEGGSVRGRYSIIGFKPDVVWRCRKGQAEINRRADKDSQAFDNLDGRPLETLRGLIKECQMELPADLPPMASGLFGFLGYDMVRDMERLPDTNPDPIGLPDAIMVRPTLICIFDRLEDNVTLVTPAWPQPGTSARAAYEAAQERLADAVSDFERTLPFRRDSADDLDALPEPQANMSKEDFKAMVETCKEYIRAGDAFQIVPSQRFSMPFKLPPLSLYRALRRINPSPFLIFFDYGDFTIVGSSPEILVRLRDDTVTIRPLAGTIRRGATPEEDKQLAEKLLADPKERAEHLMLVDLARNDVGRVSKIGSVRVVEQFTIEKYSHVQHISSHVEGKIEDGLDAIDVLKAGFPAGTLSGAPKVRAMQIIDEVEPVRRGMYAGCAGYFAANGTMDTCILLRTGLVKNDTLYVQAGVGVVADSDLEAEYQESVAKAKALVRAAEEAVRFASAGQWTAGNTRR</sequence>
<comment type="catalytic activity">
    <reaction evidence="5 6">
        <text>chorismate + L-glutamine = anthranilate + pyruvate + L-glutamate + H(+)</text>
        <dbReference type="Rhea" id="RHEA:21732"/>
        <dbReference type="ChEBI" id="CHEBI:15361"/>
        <dbReference type="ChEBI" id="CHEBI:15378"/>
        <dbReference type="ChEBI" id="CHEBI:16567"/>
        <dbReference type="ChEBI" id="CHEBI:29748"/>
        <dbReference type="ChEBI" id="CHEBI:29985"/>
        <dbReference type="ChEBI" id="CHEBI:58359"/>
        <dbReference type="EC" id="4.1.3.27"/>
    </reaction>
</comment>
<dbReference type="EMBL" id="JAHOPB010000003">
    <property type="protein sequence ID" value="MBU8877092.1"/>
    <property type="molecule type" value="Genomic_DNA"/>
</dbReference>
<dbReference type="Proteomes" id="UP000727907">
    <property type="component" value="Unassembled WGS sequence"/>
</dbReference>
<evidence type="ECO:0000313" key="9">
    <source>
        <dbReference type="EMBL" id="MBU8877092.1"/>
    </source>
</evidence>
<comment type="pathway">
    <text evidence="6">Amino-acid biosynthesis; L-tryptophan biosynthesis; L-tryptophan from chorismate: step 1/5.</text>
</comment>
<dbReference type="InterPro" id="IPR015890">
    <property type="entry name" value="Chorismate_C"/>
</dbReference>
<comment type="subunit">
    <text evidence="1 6">Heterotetramer consisting of two non-identical subunits: a beta subunit (TrpG) and a large alpha subunit (TrpE).</text>
</comment>